<dbReference type="Proteomes" id="UP000245429">
    <property type="component" value="Chromosome"/>
</dbReference>
<comment type="similarity">
    <text evidence="1">Belongs to the SIP oxidoreductase family.</text>
</comment>
<evidence type="ECO:0000256" key="1">
    <source>
        <dbReference type="ARBA" id="ARBA00035644"/>
    </source>
</evidence>
<evidence type="ECO:0000313" key="4">
    <source>
        <dbReference type="Proteomes" id="UP000245429"/>
    </source>
</evidence>
<accession>A0A2U8QRG3</accession>
<dbReference type="InterPro" id="IPR039261">
    <property type="entry name" value="FNR_nucleotide-bd"/>
</dbReference>
<dbReference type="InterPro" id="IPR039374">
    <property type="entry name" value="SIP_fam"/>
</dbReference>
<dbReference type="InterPro" id="IPR017938">
    <property type="entry name" value="Riboflavin_synthase-like_b-brl"/>
</dbReference>
<dbReference type="PROSITE" id="PS51384">
    <property type="entry name" value="FAD_FR"/>
    <property type="match status" value="1"/>
</dbReference>
<dbReference type="InterPro" id="IPR013113">
    <property type="entry name" value="SIP_FAD-bd"/>
</dbReference>
<dbReference type="GO" id="GO:0016491">
    <property type="term" value="F:oxidoreductase activity"/>
    <property type="evidence" value="ECO:0007669"/>
    <property type="project" value="InterPro"/>
</dbReference>
<dbReference type="KEGG" id="fse:DI487_01910"/>
<dbReference type="Gene3D" id="2.40.30.10">
    <property type="entry name" value="Translation factors"/>
    <property type="match status" value="1"/>
</dbReference>
<dbReference type="CDD" id="cd06193">
    <property type="entry name" value="siderophore_interacting"/>
    <property type="match status" value="1"/>
</dbReference>
<gene>
    <name evidence="3" type="ORF">DI487_01910</name>
</gene>
<reference evidence="3 4" key="1">
    <citation type="submission" date="2018-05" db="EMBL/GenBank/DDBJ databases">
        <title>Flavobacterium sp. MEBiC07310.</title>
        <authorList>
            <person name="Baek K."/>
        </authorList>
    </citation>
    <scope>NUCLEOTIDE SEQUENCE [LARGE SCALE GENOMIC DNA]</scope>
    <source>
        <strain evidence="3 4">MEBiC07310</strain>
    </source>
</reference>
<dbReference type="PANTHER" id="PTHR30157">
    <property type="entry name" value="FERRIC REDUCTASE, NADPH-DEPENDENT"/>
    <property type="match status" value="1"/>
</dbReference>
<name>A0A2U8QRG3_9FLAO</name>
<dbReference type="AlphaFoldDB" id="A0A2U8QRG3"/>
<organism evidence="3 4">
    <name type="scientific">Flavobacterium sediminis</name>
    <dbReference type="NCBI Taxonomy" id="2201181"/>
    <lineage>
        <taxon>Bacteria</taxon>
        <taxon>Pseudomonadati</taxon>
        <taxon>Bacteroidota</taxon>
        <taxon>Flavobacteriia</taxon>
        <taxon>Flavobacteriales</taxon>
        <taxon>Flavobacteriaceae</taxon>
        <taxon>Flavobacterium</taxon>
    </lineage>
</organism>
<dbReference type="Gene3D" id="3.40.50.80">
    <property type="entry name" value="Nucleotide-binding domain of ferredoxin-NADP reductase (FNR) module"/>
    <property type="match status" value="1"/>
</dbReference>
<keyword evidence="4" id="KW-1185">Reference proteome</keyword>
<dbReference type="InterPro" id="IPR017927">
    <property type="entry name" value="FAD-bd_FR_type"/>
</dbReference>
<protein>
    <submittedName>
        <fullName evidence="3">NADPH-dependent ferric siderophore reductase</fullName>
    </submittedName>
</protein>
<evidence type="ECO:0000313" key="3">
    <source>
        <dbReference type="EMBL" id="AWM12748.1"/>
    </source>
</evidence>
<dbReference type="Pfam" id="PF04954">
    <property type="entry name" value="SIP"/>
    <property type="match status" value="1"/>
</dbReference>
<dbReference type="InterPro" id="IPR007037">
    <property type="entry name" value="SIP_rossman_dom"/>
</dbReference>
<dbReference type="EMBL" id="CP029463">
    <property type="protein sequence ID" value="AWM12748.1"/>
    <property type="molecule type" value="Genomic_DNA"/>
</dbReference>
<dbReference type="PANTHER" id="PTHR30157:SF0">
    <property type="entry name" value="NADPH-DEPENDENT FERRIC-CHELATE REDUCTASE"/>
    <property type="match status" value="1"/>
</dbReference>
<dbReference type="RefSeq" id="WP_109568157.1">
    <property type="nucleotide sequence ID" value="NZ_CP029463.1"/>
</dbReference>
<proteinExistence type="inferred from homology"/>
<dbReference type="Pfam" id="PF08021">
    <property type="entry name" value="FAD_binding_9"/>
    <property type="match status" value="1"/>
</dbReference>
<dbReference type="SUPFAM" id="SSF63380">
    <property type="entry name" value="Riboflavin synthase domain-like"/>
    <property type="match status" value="1"/>
</dbReference>
<feature type="domain" description="FAD-binding FR-type" evidence="2">
    <location>
        <begin position="9"/>
        <end position="131"/>
    </location>
</feature>
<evidence type="ECO:0000259" key="2">
    <source>
        <dbReference type="PROSITE" id="PS51384"/>
    </source>
</evidence>
<dbReference type="OrthoDB" id="9814826at2"/>
<sequence>MIRREMPAIMSGVLTLKEKKYVTPHYIRIVLTGDEIANFKDAKVGDNNKIAIPKSKDVVLNSGSLQQRESVKENFYIRTYTLRALDWEQGEMVVDFVAHGDEGPASSWAIHAEVGDKLGVMMKVKNKALFPEEANRYFLFGDHTAVPVVSVMLEKLPVEAKGEVFLEVFDESDILDLEAPKGIKVNWLLNSKPGQQSSLFTKLSQLNLAAKDFVFAACEHGFANQMQSHLREQEILERKDWQVYAYWKYGVSEDASSVDRKSIRA</sequence>